<reference evidence="2 3" key="1">
    <citation type="submission" date="2016-07" db="EMBL/GenBank/DDBJ databases">
        <title>Pervasive Adenine N6-methylation of Active Genes in Fungi.</title>
        <authorList>
            <consortium name="DOE Joint Genome Institute"/>
            <person name="Mondo S.J."/>
            <person name="Dannebaum R.O."/>
            <person name="Kuo R.C."/>
            <person name="Labutti K."/>
            <person name="Haridas S."/>
            <person name="Kuo A."/>
            <person name="Salamov A."/>
            <person name="Ahrendt S.R."/>
            <person name="Lipzen A."/>
            <person name="Sullivan W."/>
            <person name="Andreopoulos W.B."/>
            <person name="Clum A."/>
            <person name="Lindquist E."/>
            <person name="Daum C."/>
            <person name="Ramamoorthy G.K."/>
            <person name="Gryganskyi A."/>
            <person name="Culley D."/>
            <person name="Magnuson J.K."/>
            <person name="James T.Y."/>
            <person name="O'Malley M.A."/>
            <person name="Stajich J.E."/>
            <person name="Spatafora J.W."/>
            <person name="Visel A."/>
            <person name="Grigoriev I.V."/>
        </authorList>
    </citation>
    <scope>NUCLEOTIDE SEQUENCE [LARGE SCALE GENOMIC DNA]</scope>
    <source>
        <strain evidence="2 3">CBS 115471</strain>
    </source>
</reference>
<protein>
    <submittedName>
        <fullName evidence="2">Uncharacterized protein</fullName>
    </submittedName>
</protein>
<proteinExistence type="predicted"/>
<name>A0A1Y1ZZU4_9PLEO</name>
<evidence type="ECO:0000256" key="1">
    <source>
        <dbReference type="SAM" id="MobiDB-lite"/>
    </source>
</evidence>
<organism evidence="2 3">
    <name type="scientific">Clohesyomyces aquaticus</name>
    <dbReference type="NCBI Taxonomy" id="1231657"/>
    <lineage>
        <taxon>Eukaryota</taxon>
        <taxon>Fungi</taxon>
        <taxon>Dikarya</taxon>
        <taxon>Ascomycota</taxon>
        <taxon>Pezizomycotina</taxon>
        <taxon>Dothideomycetes</taxon>
        <taxon>Pleosporomycetidae</taxon>
        <taxon>Pleosporales</taxon>
        <taxon>Lindgomycetaceae</taxon>
        <taxon>Clohesyomyces</taxon>
    </lineage>
</organism>
<dbReference type="Proteomes" id="UP000193144">
    <property type="component" value="Unassembled WGS sequence"/>
</dbReference>
<feature type="compositionally biased region" description="Polar residues" evidence="1">
    <location>
        <begin position="1"/>
        <end position="20"/>
    </location>
</feature>
<dbReference type="EMBL" id="MCFA01000023">
    <property type="protein sequence ID" value="ORY15700.1"/>
    <property type="molecule type" value="Genomic_DNA"/>
</dbReference>
<sequence length="206" mass="23438">MLGENNMSTDVVSRTRQSEGVQLKTRNHSYWVRRNSASATQPPQHENRGAYFRTRRQCKATRKLRVGQQKRNVTPFSSLDGPMTARTGLRLDEHRGKLLCGLYQKLMKMSSRKGFTATLMLVFTSPRVNFRDATENALTWTTHQMLAKVLRSAKTNQMAPANVSYGHPRDIEHNVVEQFNALVWCMVEVTTQSALAKISVSGKRVR</sequence>
<accession>A0A1Y1ZZU4</accession>
<feature type="region of interest" description="Disordered" evidence="1">
    <location>
        <begin position="1"/>
        <end position="27"/>
    </location>
</feature>
<dbReference type="AlphaFoldDB" id="A0A1Y1ZZU4"/>
<gene>
    <name evidence="2" type="ORF">BCR34DRAFT_161510</name>
</gene>
<keyword evidence="3" id="KW-1185">Reference proteome</keyword>
<comment type="caution">
    <text evidence="2">The sequence shown here is derived from an EMBL/GenBank/DDBJ whole genome shotgun (WGS) entry which is preliminary data.</text>
</comment>
<evidence type="ECO:0000313" key="3">
    <source>
        <dbReference type="Proteomes" id="UP000193144"/>
    </source>
</evidence>
<evidence type="ECO:0000313" key="2">
    <source>
        <dbReference type="EMBL" id="ORY15700.1"/>
    </source>
</evidence>